<accession>A0A974HNS2</accession>
<dbReference type="Proteomes" id="UP000694892">
    <property type="component" value="Chromosome 4L"/>
</dbReference>
<organism evidence="1 2">
    <name type="scientific">Xenopus laevis</name>
    <name type="common">African clawed frog</name>
    <dbReference type="NCBI Taxonomy" id="8355"/>
    <lineage>
        <taxon>Eukaryota</taxon>
        <taxon>Metazoa</taxon>
        <taxon>Chordata</taxon>
        <taxon>Craniata</taxon>
        <taxon>Vertebrata</taxon>
        <taxon>Euteleostomi</taxon>
        <taxon>Amphibia</taxon>
        <taxon>Batrachia</taxon>
        <taxon>Anura</taxon>
        <taxon>Pipoidea</taxon>
        <taxon>Pipidae</taxon>
        <taxon>Xenopodinae</taxon>
        <taxon>Xenopus</taxon>
        <taxon>Xenopus</taxon>
    </lineage>
</organism>
<evidence type="ECO:0000313" key="2">
    <source>
        <dbReference type="Proteomes" id="UP000694892"/>
    </source>
</evidence>
<reference evidence="2" key="1">
    <citation type="journal article" date="2016" name="Nature">
        <title>Genome evolution in the allotetraploid frog Xenopus laevis.</title>
        <authorList>
            <person name="Session A.M."/>
            <person name="Uno Y."/>
            <person name="Kwon T."/>
            <person name="Chapman J.A."/>
            <person name="Toyoda A."/>
            <person name="Takahashi S."/>
            <person name="Fukui A."/>
            <person name="Hikosaka A."/>
            <person name="Suzuki A."/>
            <person name="Kondo M."/>
            <person name="van Heeringen S.J."/>
            <person name="Quigley I."/>
            <person name="Heinz S."/>
            <person name="Ogino H."/>
            <person name="Ochi H."/>
            <person name="Hellsten U."/>
            <person name="Lyons J.B."/>
            <person name="Simakov O."/>
            <person name="Putnam N."/>
            <person name="Stites J."/>
            <person name="Kuroki Y."/>
            <person name="Tanaka T."/>
            <person name="Michiue T."/>
            <person name="Watanabe M."/>
            <person name="Bogdanovic O."/>
            <person name="Lister R."/>
            <person name="Georgiou G."/>
            <person name="Paranjpe S.S."/>
            <person name="van Kruijsbergen I."/>
            <person name="Shu S."/>
            <person name="Carlson J."/>
            <person name="Kinoshita T."/>
            <person name="Ohta Y."/>
            <person name="Mawaribuchi S."/>
            <person name="Jenkins J."/>
            <person name="Grimwood J."/>
            <person name="Schmutz J."/>
            <person name="Mitros T."/>
            <person name="Mozaffari S.V."/>
            <person name="Suzuki Y."/>
            <person name="Haramoto Y."/>
            <person name="Yamamoto T.S."/>
            <person name="Takagi C."/>
            <person name="Heald R."/>
            <person name="Miller K."/>
            <person name="Haudenschild C."/>
            <person name="Kitzman J."/>
            <person name="Nakayama T."/>
            <person name="Izutsu Y."/>
            <person name="Robert J."/>
            <person name="Fortriede J."/>
            <person name="Burns K."/>
            <person name="Lotay V."/>
            <person name="Karimi K."/>
            <person name="Yasuoka Y."/>
            <person name="Dichmann D.S."/>
            <person name="Flajnik M.F."/>
            <person name="Houston D.W."/>
            <person name="Shendure J."/>
            <person name="DuPasquier L."/>
            <person name="Vize P.D."/>
            <person name="Zorn A.M."/>
            <person name="Ito M."/>
            <person name="Marcotte E.M."/>
            <person name="Wallingford J.B."/>
            <person name="Ito Y."/>
            <person name="Asashima M."/>
            <person name="Ueno N."/>
            <person name="Matsuda Y."/>
            <person name="Veenstra G.J."/>
            <person name="Fujiyama A."/>
            <person name="Harland R.M."/>
            <person name="Taira M."/>
            <person name="Rokhsar D.S."/>
        </authorList>
    </citation>
    <scope>NUCLEOTIDE SEQUENCE [LARGE SCALE GENOMIC DNA]</scope>
    <source>
        <strain evidence="2">J</strain>
    </source>
</reference>
<sequence length="103" mass="11574">MAPNIELTTHVGGKMMDTSKTWQHLYFTLYLLKFNMQSPHVIMGKLMKMPHVCHPHFTYVNPNVVDGNVFSGALSSMAKATFPLVYKAPSLVSCFHITKKSCV</sequence>
<dbReference type="AlphaFoldDB" id="A0A974HNS2"/>
<dbReference type="EMBL" id="CM004472">
    <property type="protein sequence ID" value="OCT84919.1"/>
    <property type="molecule type" value="Genomic_DNA"/>
</dbReference>
<protein>
    <submittedName>
        <fullName evidence="1">Uncharacterized protein</fullName>
    </submittedName>
</protein>
<gene>
    <name evidence="1" type="ORF">XELAEV_18023079mg</name>
</gene>
<proteinExistence type="predicted"/>
<evidence type="ECO:0000313" key="1">
    <source>
        <dbReference type="EMBL" id="OCT84919.1"/>
    </source>
</evidence>
<name>A0A974HNS2_XENLA</name>